<reference evidence="1 2" key="1">
    <citation type="submission" date="2011-03" db="EMBL/GenBank/DDBJ databases">
        <authorList>
            <person name="Weinstock G."/>
            <person name="Sodergren E."/>
            <person name="Clifton S."/>
            <person name="Fulton L."/>
            <person name="Fulton B."/>
            <person name="Courtney L."/>
            <person name="Fronick C."/>
            <person name="Harrison M."/>
            <person name="Strong C."/>
            <person name="Farmer C."/>
            <person name="Delahaunty K."/>
            <person name="Markovic C."/>
            <person name="Hall O."/>
            <person name="Minx P."/>
            <person name="Tomlinson C."/>
            <person name="Mitreva M."/>
            <person name="Hou S."/>
            <person name="Chen J."/>
            <person name="Wollam A."/>
            <person name="Pepin K.H."/>
            <person name="Johnson M."/>
            <person name="Bhonagiri V."/>
            <person name="Zhang X."/>
            <person name="Suruliraj S."/>
            <person name="Warren W."/>
            <person name="Chinwalla A."/>
            <person name="Mardis E.R."/>
            <person name="Wilson R.K."/>
        </authorList>
    </citation>
    <scope>NUCLEOTIDE SEQUENCE [LARGE SCALE GENOMIC DNA]</scope>
    <source>
        <strain evidence="1 2">YIT 11840</strain>
    </source>
</reference>
<evidence type="ECO:0000313" key="1">
    <source>
        <dbReference type="EMBL" id="EHH00519.1"/>
    </source>
</evidence>
<dbReference type="HOGENOM" id="CLU_2956409_0_0_10"/>
<name>G5SQW6_9BACT</name>
<dbReference type="STRING" id="762968.HMPREF9441_01756"/>
<protein>
    <submittedName>
        <fullName evidence="1">Uncharacterized protein</fullName>
    </submittedName>
</protein>
<gene>
    <name evidence="1" type="ORF">HMPREF9441_01756</name>
</gene>
<keyword evidence="2" id="KW-1185">Reference proteome</keyword>
<dbReference type="Proteomes" id="UP000003598">
    <property type="component" value="Unassembled WGS sequence"/>
</dbReference>
<accession>G5SQW6</accession>
<evidence type="ECO:0000313" key="2">
    <source>
        <dbReference type="Proteomes" id="UP000003598"/>
    </source>
</evidence>
<dbReference type="AlphaFoldDB" id="G5SQW6"/>
<proteinExistence type="predicted"/>
<comment type="caution">
    <text evidence="1">The sequence shown here is derived from an EMBL/GenBank/DDBJ whole genome shotgun (WGS) entry which is preliminary data.</text>
</comment>
<organism evidence="1 2">
    <name type="scientific">Paraprevotella clara YIT 11840</name>
    <dbReference type="NCBI Taxonomy" id="762968"/>
    <lineage>
        <taxon>Bacteria</taxon>
        <taxon>Pseudomonadati</taxon>
        <taxon>Bacteroidota</taxon>
        <taxon>Bacteroidia</taxon>
        <taxon>Bacteroidales</taxon>
        <taxon>Prevotellaceae</taxon>
        <taxon>Paraprevotella</taxon>
    </lineage>
</organism>
<sequence length="59" mass="6564">MPLIGKTGDGAIKTTHKVIKNSAQESHQKMCAKRFFNLSRTIFHSAEIDFSLSRGQKDG</sequence>
<dbReference type="EMBL" id="AFFY01000022">
    <property type="protein sequence ID" value="EHH00519.1"/>
    <property type="molecule type" value="Genomic_DNA"/>
</dbReference>